<dbReference type="Gene3D" id="1.10.287.130">
    <property type="match status" value="1"/>
</dbReference>
<keyword evidence="12" id="KW-1185">Reference proteome</keyword>
<dbReference type="InterPro" id="IPR003661">
    <property type="entry name" value="HisK_dim/P_dom"/>
</dbReference>
<dbReference type="PRINTS" id="PR00344">
    <property type="entry name" value="BCTRLSENSOR"/>
</dbReference>
<dbReference type="SUPFAM" id="SSF47384">
    <property type="entry name" value="Homodimeric domain of signal transducing histidine kinase"/>
    <property type="match status" value="1"/>
</dbReference>
<feature type="transmembrane region" description="Helical" evidence="9">
    <location>
        <begin position="177"/>
        <end position="200"/>
    </location>
</feature>
<feature type="transmembrane region" description="Helical" evidence="9">
    <location>
        <begin position="20"/>
        <end position="41"/>
    </location>
</feature>
<keyword evidence="7" id="KW-0067">ATP-binding</keyword>
<evidence type="ECO:0000256" key="9">
    <source>
        <dbReference type="SAM" id="Phobius"/>
    </source>
</evidence>
<evidence type="ECO:0000259" key="10">
    <source>
        <dbReference type="PROSITE" id="PS50109"/>
    </source>
</evidence>
<accession>F8C5S8</accession>
<dbReference type="SMART" id="SM00388">
    <property type="entry name" value="HisKA"/>
    <property type="match status" value="1"/>
</dbReference>
<dbReference type="InterPro" id="IPR004358">
    <property type="entry name" value="Sig_transdc_His_kin-like_C"/>
</dbReference>
<dbReference type="GO" id="GO:0005524">
    <property type="term" value="F:ATP binding"/>
    <property type="evidence" value="ECO:0007669"/>
    <property type="project" value="UniProtKB-KW"/>
</dbReference>
<reference evidence="11 12" key="1">
    <citation type="journal article" date="2013" name="Genome Announc.">
        <title>Complete genome sequence of the hyperthermophilic sulfate-reducing bacterium Thermodesulfobacterium geofontis OPF15T.</title>
        <authorList>
            <person name="Elkins J.G."/>
            <person name="Hamilton-Brehm S.D."/>
            <person name="Lucas S."/>
            <person name="Han J."/>
            <person name="Lapidus A."/>
            <person name="Cheng J.F."/>
            <person name="Goodwin L.A."/>
            <person name="Pitluck S."/>
            <person name="Peters L."/>
            <person name="Mikhailova N."/>
            <person name="Davenport K.W."/>
            <person name="Detter J.C."/>
            <person name="Han C.S."/>
            <person name="Tapia R."/>
            <person name="Land M.L."/>
            <person name="Hauser L."/>
            <person name="Kyrpides N.C."/>
            <person name="Ivanova N.N."/>
            <person name="Pagani I."/>
            <person name="Bruce D."/>
            <person name="Woyke T."/>
            <person name="Cottingham R.W."/>
        </authorList>
    </citation>
    <scope>NUCLEOTIDE SEQUENCE [LARGE SCALE GENOMIC DNA]</scope>
    <source>
        <strain evidence="11 12">OPF15</strain>
    </source>
</reference>
<dbReference type="PANTHER" id="PTHR43065:SF10">
    <property type="entry name" value="PEROXIDE STRESS-ACTIVATED HISTIDINE KINASE MAK3"/>
    <property type="match status" value="1"/>
</dbReference>
<dbReference type="EC" id="2.7.13.3" evidence="2"/>
<dbReference type="SUPFAM" id="SSF55874">
    <property type="entry name" value="ATPase domain of HSP90 chaperone/DNA topoisomerase II/histidine kinase"/>
    <property type="match status" value="1"/>
</dbReference>
<evidence type="ECO:0000256" key="1">
    <source>
        <dbReference type="ARBA" id="ARBA00000085"/>
    </source>
</evidence>
<keyword evidence="9" id="KW-0472">Membrane</keyword>
<evidence type="ECO:0000256" key="6">
    <source>
        <dbReference type="ARBA" id="ARBA00022777"/>
    </source>
</evidence>
<dbReference type="EMBL" id="CP002829">
    <property type="protein sequence ID" value="AEH23064.1"/>
    <property type="molecule type" value="Genomic_DNA"/>
</dbReference>
<dbReference type="RefSeq" id="WP_013909762.1">
    <property type="nucleotide sequence ID" value="NC_015682.1"/>
</dbReference>
<keyword evidence="4" id="KW-0808">Transferase</keyword>
<dbReference type="SMART" id="SM00387">
    <property type="entry name" value="HATPase_c"/>
    <property type="match status" value="1"/>
</dbReference>
<evidence type="ECO:0000313" key="11">
    <source>
        <dbReference type="EMBL" id="AEH23064.1"/>
    </source>
</evidence>
<evidence type="ECO:0000256" key="2">
    <source>
        <dbReference type="ARBA" id="ARBA00012438"/>
    </source>
</evidence>
<keyword evidence="8" id="KW-0902">Two-component regulatory system</keyword>
<dbReference type="Gene3D" id="3.30.565.10">
    <property type="entry name" value="Histidine kinase-like ATPase, C-terminal domain"/>
    <property type="match status" value="1"/>
</dbReference>
<organism evidence="11 12">
    <name type="scientific">Thermodesulfobacterium geofontis (strain OPF15)</name>
    <dbReference type="NCBI Taxonomy" id="795359"/>
    <lineage>
        <taxon>Bacteria</taxon>
        <taxon>Pseudomonadati</taxon>
        <taxon>Thermodesulfobacteriota</taxon>
        <taxon>Thermodesulfobacteria</taxon>
        <taxon>Thermodesulfobacteriales</taxon>
        <taxon>Thermodesulfobacteriaceae</taxon>
        <taxon>Thermodesulfobacterium</taxon>
    </lineage>
</organism>
<keyword evidence="3" id="KW-0597">Phosphoprotein</keyword>
<dbReference type="eggNOG" id="COG3290">
    <property type="taxonomic scope" value="Bacteria"/>
</dbReference>
<evidence type="ECO:0000256" key="8">
    <source>
        <dbReference type="ARBA" id="ARBA00023012"/>
    </source>
</evidence>
<dbReference type="STRING" id="795359.TOPB45_0969"/>
<dbReference type="AlphaFoldDB" id="F8C5S8"/>
<dbReference type="Proteomes" id="UP000006583">
    <property type="component" value="Chromosome"/>
</dbReference>
<dbReference type="HOGENOM" id="CLU_000445_89_29_0"/>
<dbReference type="PANTHER" id="PTHR43065">
    <property type="entry name" value="SENSOR HISTIDINE KINASE"/>
    <property type="match status" value="1"/>
</dbReference>
<dbReference type="GO" id="GO:0000155">
    <property type="term" value="F:phosphorelay sensor kinase activity"/>
    <property type="evidence" value="ECO:0007669"/>
    <property type="project" value="InterPro"/>
</dbReference>
<evidence type="ECO:0000313" key="12">
    <source>
        <dbReference type="Proteomes" id="UP000006583"/>
    </source>
</evidence>
<evidence type="ECO:0000256" key="4">
    <source>
        <dbReference type="ARBA" id="ARBA00022679"/>
    </source>
</evidence>
<dbReference type="PATRIC" id="fig|795359.3.peg.979"/>
<feature type="domain" description="Histidine kinase" evidence="10">
    <location>
        <begin position="222"/>
        <end position="428"/>
    </location>
</feature>
<dbReference type="KEGG" id="top:TOPB45_0969"/>
<keyword evidence="6 11" id="KW-0418">Kinase</keyword>
<dbReference type="InterPro" id="IPR003594">
    <property type="entry name" value="HATPase_dom"/>
</dbReference>
<keyword evidence="9" id="KW-0812">Transmembrane</keyword>
<comment type="catalytic activity">
    <reaction evidence="1">
        <text>ATP + protein L-histidine = ADP + protein N-phospho-L-histidine.</text>
        <dbReference type="EC" id="2.7.13.3"/>
    </reaction>
</comment>
<dbReference type="Pfam" id="PF02518">
    <property type="entry name" value="HATPase_c"/>
    <property type="match status" value="1"/>
</dbReference>
<dbReference type="InterPro" id="IPR005467">
    <property type="entry name" value="His_kinase_dom"/>
</dbReference>
<keyword evidence="5" id="KW-0547">Nucleotide-binding</keyword>
<keyword evidence="9" id="KW-1133">Transmembrane helix</keyword>
<dbReference type="Pfam" id="PF00512">
    <property type="entry name" value="HisKA"/>
    <property type="match status" value="1"/>
</dbReference>
<evidence type="ECO:0000256" key="3">
    <source>
        <dbReference type="ARBA" id="ARBA00022553"/>
    </source>
</evidence>
<dbReference type="InterPro" id="IPR036890">
    <property type="entry name" value="HATPase_C_sf"/>
</dbReference>
<name>F8C5S8_THEGP</name>
<proteinExistence type="predicted"/>
<dbReference type="PROSITE" id="PS50109">
    <property type="entry name" value="HIS_KIN"/>
    <property type="match status" value="1"/>
</dbReference>
<protein>
    <recommendedName>
        <fullName evidence="2">histidine kinase</fullName>
        <ecNumber evidence="2">2.7.13.3</ecNumber>
    </recommendedName>
</protein>
<dbReference type="InterPro" id="IPR036097">
    <property type="entry name" value="HisK_dim/P_sf"/>
</dbReference>
<sequence>MKSRKIYKFFSKYRNLWSIFILWTVVLVSSAVLIISAFFTYKNTKIAAENALKMQAMGIAITIQSFLQSIEIDELKDVDYGIFSEIILNEKWEGIAFISLYDEKGYIILHSNPELIGKKIELKRFPSYPYYYYLTLETLEKVFVGDFKINFPHGIYYILRVALHTYPAQVIVRKAKIFAGIKILASFGLILFGVLGTLIIRKVEEMQIKFKELESISLMTKILAHEIRNPLGSIKGFSQYLMNKVEDKLKDPIKIIINEALRIERLTDELLLYTNPVKIYLTEFSLKELVEEILMGFKNNYPQIIFKLNLNQEIKIKSDKDKLKEIVTNILQNAVDAVLESSKNQKNIELNIEKKEDKIKFEIIDNGTGMDEKTLLKATEPFFSTKPKGSGLGLAIVEKLCETLNIKFKIESKKGEGTRACLIIPELL</sequence>
<evidence type="ECO:0000256" key="7">
    <source>
        <dbReference type="ARBA" id="ARBA00022840"/>
    </source>
</evidence>
<gene>
    <name evidence="11" type="ordered locus">TOPB45_0969</name>
</gene>
<evidence type="ECO:0000256" key="5">
    <source>
        <dbReference type="ARBA" id="ARBA00022741"/>
    </source>
</evidence>
<dbReference type="CDD" id="cd00082">
    <property type="entry name" value="HisKA"/>
    <property type="match status" value="1"/>
</dbReference>
<dbReference type="eggNOG" id="COG4251">
    <property type="taxonomic scope" value="Bacteria"/>
</dbReference>